<evidence type="ECO:0000256" key="6">
    <source>
        <dbReference type="ARBA" id="ARBA00022840"/>
    </source>
</evidence>
<evidence type="ECO:0000256" key="2">
    <source>
        <dbReference type="ARBA" id="ARBA00022664"/>
    </source>
</evidence>
<dbReference type="GO" id="GO:0003723">
    <property type="term" value="F:RNA binding"/>
    <property type="evidence" value="ECO:0007669"/>
    <property type="project" value="TreeGrafter"/>
</dbReference>
<dbReference type="Pfam" id="PF04408">
    <property type="entry name" value="WHD_HA2"/>
    <property type="match status" value="1"/>
</dbReference>
<name>A0A6V7VIP3_MELEN</name>
<dbReference type="Gene3D" id="3.40.50.300">
    <property type="entry name" value="P-loop containing nucleotide triphosphate hydrolases"/>
    <property type="match status" value="1"/>
</dbReference>
<dbReference type="GO" id="GO:0008380">
    <property type="term" value="P:RNA splicing"/>
    <property type="evidence" value="ECO:0007669"/>
    <property type="project" value="UniProtKB-KW"/>
</dbReference>
<evidence type="ECO:0000256" key="10">
    <source>
        <dbReference type="SAM" id="MobiDB-lite"/>
    </source>
</evidence>
<dbReference type="PANTHER" id="PTHR18934:SF91">
    <property type="entry name" value="PRE-MRNA-SPLICING FACTOR ATP-DEPENDENT RNA HELICASE PRP16"/>
    <property type="match status" value="1"/>
</dbReference>
<gene>
    <name evidence="12" type="ORF">MENT_LOCUS25728</name>
</gene>
<dbReference type="SMART" id="SM00847">
    <property type="entry name" value="HA2"/>
    <property type="match status" value="1"/>
</dbReference>
<accession>A0A6V7VIP3</accession>
<dbReference type="InterPro" id="IPR007502">
    <property type="entry name" value="Helicase-assoc_dom"/>
</dbReference>
<feature type="compositionally biased region" description="Basic and acidic residues" evidence="10">
    <location>
        <begin position="389"/>
        <end position="404"/>
    </location>
</feature>
<dbReference type="SUPFAM" id="SSF52540">
    <property type="entry name" value="P-loop containing nucleoside triphosphate hydrolases"/>
    <property type="match status" value="1"/>
</dbReference>
<dbReference type="GO" id="GO:0040022">
    <property type="term" value="P:feminization of hermaphroditic germ-line"/>
    <property type="evidence" value="ECO:0007669"/>
    <property type="project" value="UniProtKB-ARBA"/>
</dbReference>
<keyword evidence="5" id="KW-0347">Helicase</keyword>
<evidence type="ECO:0000256" key="9">
    <source>
        <dbReference type="ARBA" id="ARBA00047984"/>
    </source>
</evidence>
<evidence type="ECO:0000256" key="8">
    <source>
        <dbReference type="ARBA" id="ARBA00038040"/>
    </source>
</evidence>
<evidence type="ECO:0000256" key="7">
    <source>
        <dbReference type="ARBA" id="ARBA00023187"/>
    </source>
</evidence>
<dbReference type="Pfam" id="PF07717">
    <property type="entry name" value="OB_NTP_bind"/>
    <property type="match status" value="1"/>
</dbReference>
<dbReference type="PANTHER" id="PTHR18934">
    <property type="entry name" value="ATP-DEPENDENT RNA HELICASE"/>
    <property type="match status" value="1"/>
</dbReference>
<evidence type="ECO:0000313" key="12">
    <source>
        <dbReference type="EMBL" id="CAD2174081.1"/>
    </source>
</evidence>
<evidence type="ECO:0000256" key="3">
    <source>
        <dbReference type="ARBA" id="ARBA00022741"/>
    </source>
</evidence>
<dbReference type="InterPro" id="IPR027417">
    <property type="entry name" value="P-loop_NTPase"/>
</dbReference>
<organism evidence="12 13">
    <name type="scientific">Meloidogyne enterolobii</name>
    <name type="common">Root-knot nematode worm</name>
    <name type="synonym">Meloidogyne mayaguensis</name>
    <dbReference type="NCBI Taxonomy" id="390850"/>
    <lineage>
        <taxon>Eukaryota</taxon>
        <taxon>Metazoa</taxon>
        <taxon>Ecdysozoa</taxon>
        <taxon>Nematoda</taxon>
        <taxon>Chromadorea</taxon>
        <taxon>Rhabditida</taxon>
        <taxon>Tylenchina</taxon>
        <taxon>Tylenchomorpha</taxon>
        <taxon>Tylenchoidea</taxon>
        <taxon>Meloidogynidae</taxon>
        <taxon>Meloidogyninae</taxon>
        <taxon>Meloidogyne</taxon>
    </lineage>
</organism>
<dbReference type="GO" id="GO:0016787">
    <property type="term" value="F:hydrolase activity"/>
    <property type="evidence" value="ECO:0007669"/>
    <property type="project" value="UniProtKB-KW"/>
</dbReference>
<dbReference type="OrthoDB" id="10253254at2759"/>
<sequence>MRKCIVATNIAETSLTVDGIFFVVDPGYCKLKVYNPKMGMDTLQVFPISQASANQRSGRAGRTGPGQCYRLYTQRQFKDEMLATTVPEIQRTNLSNVVLLLKSLNVEDLLHFHFMDSPPMENMLNSMYQLWILGALDNTGQLTNMGRKMVEFPLDPTLSKMLIQSVVMGCSSEILTIVSMLSVPSIFFRPKMREDEADARREKFSESDHLTFLNTYIQWQKHKYSSKWCTDNFIHAKAMRKVREVREQLLEIMESLKIETNSSGTDWDIVRKCICSAYFYNAARLKGIGEYANVRTGMPCFLHPTSSLFGMGYTPDYVVYHELIMTAKEYMQCVTAVEAQWLAELGPMFYSVKEASKTRSEKIRDTQRTTAAMEIEMEEAQRLISERKMMQSERSSSKSGEKQIAEAGRSVRSFKRSFGF</sequence>
<protein>
    <recommendedName>
        <fullName evidence="1">RNA helicase</fullName>
        <ecNumber evidence="1">3.6.4.13</ecNumber>
    </recommendedName>
</protein>
<dbReference type="FunFam" id="1.20.120.1080:FF:000001">
    <property type="entry name" value="Pre-mRNA-splicing factor ATP-dependent RNA helicase"/>
    <property type="match status" value="1"/>
</dbReference>
<dbReference type="AlphaFoldDB" id="A0A6V7VIP3"/>
<dbReference type="Pfam" id="PF21010">
    <property type="entry name" value="HA2_C"/>
    <property type="match status" value="1"/>
</dbReference>
<dbReference type="PROSITE" id="PS51194">
    <property type="entry name" value="HELICASE_CTER"/>
    <property type="match status" value="1"/>
</dbReference>
<reference evidence="12 13" key="1">
    <citation type="submission" date="2020-08" db="EMBL/GenBank/DDBJ databases">
        <authorList>
            <person name="Koutsovoulos G."/>
            <person name="Danchin GJ E."/>
        </authorList>
    </citation>
    <scope>NUCLEOTIDE SEQUENCE [LARGE SCALE GENOMIC DNA]</scope>
</reference>
<dbReference type="InterPro" id="IPR001650">
    <property type="entry name" value="Helicase_C-like"/>
</dbReference>
<keyword evidence="7" id="KW-0508">mRNA splicing</keyword>
<dbReference type="Gene3D" id="1.20.120.1080">
    <property type="match status" value="1"/>
</dbReference>
<evidence type="ECO:0000259" key="11">
    <source>
        <dbReference type="PROSITE" id="PS51194"/>
    </source>
</evidence>
<dbReference type="GO" id="GO:0006397">
    <property type="term" value="P:mRNA processing"/>
    <property type="evidence" value="ECO:0007669"/>
    <property type="project" value="UniProtKB-KW"/>
</dbReference>
<comment type="catalytic activity">
    <reaction evidence="9">
        <text>ATP + H2O = ADP + phosphate + H(+)</text>
        <dbReference type="Rhea" id="RHEA:13065"/>
        <dbReference type="ChEBI" id="CHEBI:15377"/>
        <dbReference type="ChEBI" id="CHEBI:15378"/>
        <dbReference type="ChEBI" id="CHEBI:30616"/>
        <dbReference type="ChEBI" id="CHEBI:43474"/>
        <dbReference type="ChEBI" id="CHEBI:456216"/>
        <dbReference type="EC" id="3.6.4.13"/>
    </reaction>
</comment>
<evidence type="ECO:0000256" key="1">
    <source>
        <dbReference type="ARBA" id="ARBA00012552"/>
    </source>
</evidence>
<feature type="domain" description="Helicase C-terminal" evidence="11">
    <location>
        <begin position="1"/>
        <end position="105"/>
    </location>
</feature>
<keyword evidence="2" id="KW-0507">mRNA processing</keyword>
<dbReference type="Proteomes" id="UP000580250">
    <property type="component" value="Unassembled WGS sequence"/>
</dbReference>
<comment type="similarity">
    <text evidence="8">Belongs to the DEAD box helicase family. DEAH subfamily. PRP16 sub-subfamily.</text>
</comment>
<proteinExistence type="inferred from homology"/>
<evidence type="ECO:0000313" key="13">
    <source>
        <dbReference type="Proteomes" id="UP000580250"/>
    </source>
</evidence>
<dbReference type="CDD" id="cd18791">
    <property type="entry name" value="SF2_C_RHA"/>
    <property type="match status" value="1"/>
</dbReference>
<comment type="caution">
    <text evidence="12">The sequence shown here is derived from an EMBL/GenBank/DDBJ whole genome shotgun (WGS) entry which is preliminary data.</text>
</comment>
<keyword evidence="4" id="KW-0378">Hydrolase</keyword>
<dbReference type="InterPro" id="IPR048333">
    <property type="entry name" value="HA2_WH"/>
</dbReference>
<dbReference type="FunFam" id="3.40.50.300:FF:003016">
    <property type="entry name" value="DEAH-box helicase 9"/>
    <property type="match status" value="1"/>
</dbReference>
<dbReference type="GO" id="GO:0005524">
    <property type="term" value="F:ATP binding"/>
    <property type="evidence" value="ECO:0007669"/>
    <property type="project" value="UniProtKB-KW"/>
</dbReference>
<keyword evidence="6" id="KW-0067">ATP-binding</keyword>
<dbReference type="InterPro" id="IPR011709">
    <property type="entry name" value="DEAD-box_helicase_OB_fold"/>
</dbReference>
<evidence type="ECO:0000256" key="4">
    <source>
        <dbReference type="ARBA" id="ARBA00022801"/>
    </source>
</evidence>
<dbReference type="EC" id="3.6.4.13" evidence="1"/>
<dbReference type="EMBL" id="CAJEWN010000229">
    <property type="protein sequence ID" value="CAD2174081.1"/>
    <property type="molecule type" value="Genomic_DNA"/>
</dbReference>
<dbReference type="GO" id="GO:0034458">
    <property type="term" value="F:3'-5' RNA helicase activity"/>
    <property type="evidence" value="ECO:0007669"/>
    <property type="project" value="TreeGrafter"/>
</dbReference>
<evidence type="ECO:0000256" key="5">
    <source>
        <dbReference type="ARBA" id="ARBA00022806"/>
    </source>
</evidence>
<keyword evidence="3" id="KW-0547">Nucleotide-binding</keyword>
<feature type="region of interest" description="Disordered" evidence="10">
    <location>
        <begin position="389"/>
        <end position="420"/>
    </location>
</feature>